<reference evidence="1 2" key="1">
    <citation type="submission" date="2018-09" db="EMBL/GenBank/DDBJ databases">
        <title>Genome sequencing of strain BHWM-4.</title>
        <authorList>
            <person name="Heo J."/>
            <person name="Kim S.-J."/>
            <person name="Kwon S.-W."/>
        </authorList>
    </citation>
    <scope>NUCLEOTIDE SEQUENCE [LARGE SCALE GENOMIC DNA]</scope>
    <source>
        <strain evidence="1 2">BHWM-4</strain>
    </source>
</reference>
<keyword evidence="2" id="KW-1185">Reference proteome</keyword>
<gene>
    <name evidence="1" type="ORF">D7I45_01645</name>
</gene>
<protein>
    <submittedName>
        <fullName evidence="1">Uncharacterized protein</fullName>
    </submittedName>
</protein>
<dbReference type="EMBL" id="CP032626">
    <property type="protein sequence ID" value="AYF92283.1"/>
    <property type="molecule type" value="Genomic_DNA"/>
</dbReference>
<organism evidence="1 2">
    <name type="scientific">Apilactobacillus bombintestini</name>
    <dbReference type="NCBI Taxonomy" id="2419772"/>
    <lineage>
        <taxon>Bacteria</taxon>
        <taxon>Bacillati</taxon>
        <taxon>Bacillota</taxon>
        <taxon>Bacilli</taxon>
        <taxon>Lactobacillales</taxon>
        <taxon>Lactobacillaceae</taxon>
        <taxon>Apilactobacillus</taxon>
    </lineage>
</organism>
<dbReference type="OrthoDB" id="2248271at2"/>
<proteinExistence type="predicted"/>
<name>A0A387AQL8_9LACO</name>
<dbReference type="KEGG" id="abom:D7I45_01645"/>
<evidence type="ECO:0000313" key="1">
    <source>
        <dbReference type="EMBL" id="AYF92283.1"/>
    </source>
</evidence>
<dbReference type="Proteomes" id="UP000272003">
    <property type="component" value="Chromosome"/>
</dbReference>
<accession>A0A387AQL8</accession>
<dbReference type="AlphaFoldDB" id="A0A387AQL8"/>
<sequence length="109" mass="12298">MSELIPENMDEVKMKVARAQIDGKTVTEDEVIYQAVADLFQDYLEEAEEGHYDTSHLSDKGDKFTVIGINGEEIASFESTADDFIKDFRADALKLCFRLEDKATSIARL</sequence>
<dbReference type="RefSeq" id="WP_120784057.1">
    <property type="nucleotide sequence ID" value="NZ_CP032626.1"/>
</dbReference>
<evidence type="ECO:0000313" key="2">
    <source>
        <dbReference type="Proteomes" id="UP000272003"/>
    </source>
</evidence>